<feature type="chain" id="PRO_5038438866" description="Lipoprotein" evidence="1">
    <location>
        <begin position="23"/>
        <end position="211"/>
    </location>
</feature>
<evidence type="ECO:0000256" key="1">
    <source>
        <dbReference type="SAM" id="SignalP"/>
    </source>
</evidence>
<dbReference type="Proteomes" id="UP000584931">
    <property type="component" value="Unassembled WGS sequence"/>
</dbReference>
<accession>A0A7Y9XC60</accession>
<evidence type="ECO:0000313" key="3">
    <source>
        <dbReference type="Proteomes" id="UP000584931"/>
    </source>
</evidence>
<dbReference type="AlphaFoldDB" id="A0A7Y9XC60"/>
<evidence type="ECO:0000313" key="2">
    <source>
        <dbReference type="EMBL" id="NYH53003.1"/>
    </source>
</evidence>
<gene>
    <name evidence="2" type="ORF">HNR06_002592</name>
</gene>
<evidence type="ECO:0008006" key="4">
    <source>
        <dbReference type="Google" id="ProtNLM"/>
    </source>
</evidence>
<comment type="caution">
    <text evidence="2">The sequence shown here is derived from an EMBL/GenBank/DDBJ whole genome shotgun (WGS) entry which is preliminary data.</text>
</comment>
<dbReference type="PROSITE" id="PS51257">
    <property type="entry name" value="PROKAR_LIPOPROTEIN"/>
    <property type="match status" value="1"/>
</dbReference>
<keyword evidence="1" id="KW-0732">Signal</keyword>
<protein>
    <recommendedName>
        <fullName evidence="4">Lipoprotein</fullName>
    </recommendedName>
</protein>
<reference evidence="2 3" key="1">
    <citation type="submission" date="2020-07" db="EMBL/GenBank/DDBJ databases">
        <title>Sequencing the genomes of 1000 actinobacteria strains.</title>
        <authorList>
            <person name="Klenk H.-P."/>
        </authorList>
    </citation>
    <scope>NUCLEOTIDE SEQUENCE [LARGE SCALE GENOMIC DNA]</scope>
    <source>
        <strain evidence="2 3">DSM 45278</strain>
    </source>
</reference>
<dbReference type="RefSeq" id="WP_179810189.1">
    <property type="nucleotide sequence ID" value="NZ_JACCHL010000001.1"/>
</dbReference>
<name>A0A7Y9XC60_9ACTN</name>
<dbReference type="EMBL" id="JACCHL010000001">
    <property type="protein sequence ID" value="NYH53003.1"/>
    <property type="molecule type" value="Genomic_DNA"/>
</dbReference>
<sequence length="211" mass="22898">MTTAKTPAAVSLAALLTLTACSGGSSFVYDFTEPMTEPASSIEFRIPDELIELEDGYAEERVYESITVSAVDSDDGAGCAVEYEFDFVDGGLERYLENQENNVGDAAADTTFDRDATLDERMASRMTGWSLDEIELSEDYTSAVVPLDCAASPTDDESTSHVYLSRVDGDDAGSLAKADVSIMQGGELYVHESEVYNWQLDSNGNWIQADE</sequence>
<proteinExistence type="predicted"/>
<organism evidence="2 3">
    <name type="scientific">Nocardiopsis sinuspersici</name>
    <dbReference type="NCBI Taxonomy" id="501010"/>
    <lineage>
        <taxon>Bacteria</taxon>
        <taxon>Bacillati</taxon>
        <taxon>Actinomycetota</taxon>
        <taxon>Actinomycetes</taxon>
        <taxon>Streptosporangiales</taxon>
        <taxon>Nocardiopsidaceae</taxon>
        <taxon>Nocardiopsis</taxon>
    </lineage>
</organism>
<feature type="signal peptide" evidence="1">
    <location>
        <begin position="1"/>
        <end position="22"/>
    </location>
</feature>